<protein>
    <recommendedName>
        <fullName evidence="4">Tryptophan 2-monooxygenase</fullName>
        <ecNumber evidence="3">1.13.12.3</ecNumber>
    </recommendedName>
</protein>
<keyword evidence="9" id="KW-1185">Reference proteome</keyword>
<dbReference type="Gene3D" id="3.50.50.60">
    <property type="entry name" value="FAD/NAD(P)-binding domain"/>
    <property type="match status" value="1"/>
</dbReference>
<dbReference type="GO" id="GO:0009851">
    <property type="term" value="P:auxin biosynthetic process"/>
    <property type="evidence" value="ECO:0007669"/>
    <property type="project" value="UniProtKB-KW"/>
</dbReference>
<evidence type="ECO:0000259" key="7">
    <source>
        <dbReference type="Pfam" id="PF01593"/>
    </source>
</evidence>
<evidence type="ECO:0000256" key="5">
    <source>
        <dbReference type="ARBA" id="ARBA00023070"/>
    </source>
</evidence>
<name>A0A8G0ZY64_9RHOB</name>
<dbReference type="PANTHER" id="PTHR10742:SF410">
    <property type="entry name" value="LYSINE-SPECIFIC HISTONE DEMETHYLASE 2"/>
    <property type="match status" value="1"/>
</dbReference>
<evidence type="ECO:0000313" key="8">
    <source>
        <dbReference type="EMBL" id="QYZ70965.1"/>
    </source>
</evidence>
<reference evidence="8" key="1">
    <citation type="submission" date="2021-02" db="EMBL/GenBank/DDBJ databases">
        <title>Rhodobacter shimadae sp. nov., an aerobic anoxygenic phototrophic bacterium isolated from a hot spring.</title>
        <authorList>
            <person name="Muramatsu S."/>
            <person name="Haruta S."/>
            <person name="Hirose S."/>
            <person name="Hanada S."/>
        </authorList>
    </citation>
    <scope>NUCLEOTIDE SEQUENCE</scope>
    <source>
        <strain evidence="8">N10</strain>
    </source>
</reference>
<dbReference type="EC" id="1.13.12.3" evidence="3"/>
<accession>A0A8G0ZY64</accession>
<dbReference type="InterPro" id="IPR036188">
    <property type="entry name" value="FAD/NAD-bd_sf"/>
</dbReference>
<dbReference type="EMBL" id="CP069370">
    <property type="protein sequence ID" value="QYZ70965.1"/>
    <property type="molecule type" value="Genomic_DNA"/>
</dbReference>
<dbReference type="GO" id="GO:0050361">
    <property type="term" value="F:tryptophan 2-monooxygenase activity"/>
    <property type="evidence" value="ECO:0007669"/>
    <property type="project" value="UniProtKB-EC"/>
</dbReference>
<dbReference type="AlphaFoldDB" id="A0A8G0ZY64"/>
<dbReference type="Proteomes" id="UP000826300">
    <property type="component" value="Chromosome"/>
</dbReference>
<dbReference type="KEGG" id="nsm:JO391_05490"/>
<dbReference type="RefSeq" id="WP_220663182.1">
    <property type="nucleotide sequence ID" value="NZ_CP069370.1"/>
</dbReference>
<organism evidence="8 9">
    <name type="scientific">Neotabrizicola shimadae</name>
    <dbReference type="NCBI Taxonomy" id="2807096"/>
    <lineage>
        <taxon>Bacteria</taxon>
        <taxon>Pseudomonadati</taxon>
        <taxon>Pseudomonadota</taxon>
        <taxon>Alphaproteobacteria</taxon>
        <taxon>Rhodobacterales</taxon>
        <taxon>Paracoccaceae</taxon>
        <taxon>Neotabrizicola</taxon>
    </lineage>
</organism>
<gene>
    <name evidence="8" type="ORF">JO391_05490</name>
</gene>
<evidence type="ECO:0000256" key="4">
    <source>
        <dbReference type="ARBA" id="ARBA00017871"/>
    </source>
</evidence>
<comment type="pathway">
    <text evidence="1">Plant hormone metabolism; auxin biosynthesis.</text>
</comment>
<evidence type="ECO:0000256" key="6">
    <source>
        <dbReference type="ARBA" id="ARBA00047321"/>
    </source>
</evidence>
<evidence type="ECO:0000256" key="3">
    <source>
        <dbReference type="ARBA" id="ARBA00012535"/>
    </source>
</evidence>
<dbReference type="SUPFAM" id="SSF51905">
    <property type="entry name" value="FAD/NAD(P)-binding domain"/>
    <property type="match status" value="1"/>
</dbReference>
<dbReference type="PANTHER" id="PTHR10742">
    <property type="entry name" value="FLAVIN MONOAMINE OXIDASE"/>
    <property type="match status" value="1"/>
</dbReference>
<proteinExistence type="inferred from homology"/>
<evidence type="ECO:0000256" key="1">
    <source>
        <dbReference type="ARBA" id="ARBA00004814"/>
    </source>
</evidence>
<evidence type="ECO:0000256" key="2">
    <source>
        <dbReference type="ARBA" id="ARBA00005833"/>
    </source>
</evidence>
<dbReference type="InterPro" id="IPR002937">
    <property type="entry name" value="Amino_oxidase"/>
</dbReference>
<evidence type="ECO:0000313" key="9">
    <source>
        <dbReference type="Proteomes" id="UP000826300"/>
    </source>
</evidence>
<sequence length="418" mass="43942">MQPDVVIVGAGAAGVGAGRALQARGVSFVILEAAERMGGRTFTDTTSLAAPWDHGAQWFHCADVNPLRPEADRLGLAYEGSDWSEETAIWQAGRWLSPEMRAEADGVIDHAMGAIYREAAKGRESSLDEVLPKAGPWAAITRNIARLMSSAEPEAVSVCGYAEYADTEVNLIVTGGYGRLIARLAEGLPIRLGQPVTRIAQLGRGVRVEGPGGAIEAKAAIVTASTNVLNAGGIRFESGAVRGMLDLMQDVPCGFYEKVAITLLALPQELGGARFAWADPGDGALSMGFQVPPGAVPMLIAHLGGDEARDLGRAGAAALQDHVLARLVQVFGSGIAARVTGVAVTSWGENPFVRGAYSHVRPGIWQRRRQMIAAETGDIRFAGEAFSLPWHSTAHGAWQTGMDAAAAVADRLGHPARA</sequence>
<comment type="catalytic activity">
    <reaction evidence="6">
        <text>L-tryptophan + O2 = indole-3-acetamide + CO2 + H2O</text>
        <dbReference type="Rhea" id="RHEA:16165"/>
        <dbReference type="ChEBI" id="CHEBI:15377"/>
        <dbReference type="ChEBI" id="CHEBI:15379"/>
        <dbReference type="ChEBI" id="CHEBI:16031"/>
        <dbReference type="ChEBI" id="CHEBI:16526"/>
        <dbReference type="ChEBI" id="CHEBI:57912"/>
        <dbReference type="EC" id="1.13.12.3"/>
    </reaction>
</comment>
<feature type="domain" description="Amine oxidase" evidence="7">
    <location>
        <begin position="13"/>
        <end position="80"/>
    </location>
</feature>
<feature type="domain" description="Amine oxidase" evidence="7">
    <location>
        <begin position="171"/>
        <end position="408"/>
    </location>
</feature>
<dbReference type="SUPFAM" id="SSF54373">
    <property type="entry name" value="FAD-linked reductases, C-terminal domain"/>
    <property type="match status" value="1"/>
</dbReference>
<dbReference type="InterPro" id="IPR050281">
    <property type="entry name" value="Flavin_monoamine_oxidase"/>
</dbReference>
<keyword evidence="5" id="KW-0073">Auxin biosynthesis</keyword>
<dbReference type="Pfam" id="PF01593">
    <property type="entry name" value="Amino_oxidase"/>
    <property type="match status" value="2"/>
</dbReference>
<comment type="similarity">
    <text evidence="2">Belongs to the tryptophan 2-monooxygenase family.</text>
</comment>